<dbReference type="GeneID" id="97505888"/>
<dbReference type="PROSITE" id="PS51257">
    <property type="entry name" value="PROKAR_LIPOPROTEIN"/>
    <property type="match status" value="1"/>
</dbReference>
<keyword evidence="11" id="KW-1185">Reference proteome</keyword>
<feature type="transmembrane region" description="Helical" evidence="6">
    <location>
        <begin position="154"/>
        <end position="176"/>
    </location>
</feature>
<keyword evidence="2" id="KW-1003">Cell membrane</keyword>
<sequence>MKEATKAELKEVFSLKRIMWVLIGNTIYSCGIAAFVLPNDLITGGTTGIALILEHYFGLPIGLSVAIFNIVMFILAILILGKSFALTALISTFYFPWILSQFQKVQFIQNMTDDFLLGSIFAGLMLGLGVGLVIRAGASTGGMDIPPLILNKKFGLPVSIGLYVFDFTILIIQMSFRDKERILYGILLVLIYSTLVDKVLLMGKTQMQVKIISDHYEEINKVIQEKLDRGSTFFKTESGYLRKDSFAIMTVVSSRELPKLNELVLEIDKQAFIVINQVNEVMGRGFTLHKQAE</sequence>
<feature type="transmembrane region" description="Helical" evidence="6">
    <location>
        <begin position="115"/>
        <end position="134"/>
    </location>
</feature>
<feature type="transmembrane region" description="Helical" evidence="6">
    <location>
        <begin position="57"/>
        <end position="77"/>
    </location>
</feature>
<evidence type="ECO:0000256" key="6">
    <source>
        <dbReference type="SAM" id="Phobius"/>
    </source>
</evidence>
<dbReference type="PANTHER" id="PTHR33545">
    <property type="entry name" value="UPF0750 MEMBRANE PROTEIN YITT-RELATED"/>
    <property type="match status" value="1"/>
</dbReference>
<evidence type="ECO:0000256" key="4">
    <source>
        <dbReference type="ARBA" id="ARBA00022989"/>
    </source>
</evidence>
<feature type="transmembrane region" description="Helical" evidence="6">
    <location>
        <begin position="20"/>
        <end position="37"/>
    </location>
</feature>
<dbReference type="Proteomes" id="UP000294613">
    <property type="component" value="Unassembled WGS sequence"/>
</dbReference>
<keyword evidence="3 6" id="KW-0812">Transmembrane</keyword>
<evidence type="ECO:0000256" key="5">
    <source>
        <dbReference type="ARBA" id="ARBA00023136"/>
    </source>
</evidence>
<dbReference type="Pfam" id="PF10035">
    <property type="entry name" value="DUF2179"/>
    <property type="match status" value="1"/>
</dbReference>
<keyword evidence="5 6" id="KW-0472">Membrane</keyword>
<evidence type="ECO:0000256" key="3">
    <source>
        <dbReference type="ARBA" id="ARBA00022692"/>
    </source>
</evidence>
<dbReference type="EMBL" id="BHEO01000005">
    <property type="protein sequence ID" value="GBU04841.1"/>
    <property type="molecule type" value="Genomic_DNA"/>
</dbReference>
<feature type="transmembrane region" description="Helical" evidence="6">
    <location>
        <begin position="182"/>
        <end position="201"/>
    </location>
</feature>
<dbReference type="InterPro" id="IPR003740">
    <property type="entry name" value="YitT"/>
</dbReference>
<feature type="transmembrane region" description="Helical" evidence="6">
    <location>
        <begin position="84"/>
        <end position="103"/>
    </location>
</feature>
<dbReference type="Pfam" id="PF02588">
    <property type="entry name" value="YitT_membrane"/>
    <property type="match status" value="1"/>
</dbReference>
<dbReference type="EMBL" id="SLZV01000015">
    <property type="protein sequence ID" value="TCS67699.1"/>
    <property type="molecule type" value="Genomic_DNA"/>
</dbReference>
<evidence type="ECO:0000313" key="10">
    <source>
        <dbReference type="Proteomes" id="UP000294613"/>
    </source>
</evidence>
<organism evidence="9 10">
    <name type="scientific">Faecalimonas umbilicata</name>
    <dbReference type="NCBI Taxonomy" id="1912855"/>
    <lineage>
        <taxon>Bacteria</taxon>
        <taxon>Bacillati</taxon>
        <taxon>Bacillota</taxon>
        <taxon>Clostridia</taxon>
        <taxon>Lachnospirales</taxon>
        <taxon>Lachnospiraceae</taxon>
        <taxon>Faecalimonas</taxon>
    </lineage>
</organism>
<proteinExistence type="predicted"/>
<dbReference type="PIRSF" id="PIRSF006483">
    <property type="entry name" value="Membrane_protein_YitT"/>
    <property type="match status" value="1"/>
</dbReference>
<evidence type="ECO:0000313" key="11">
    <source>
        <dbReference type="Proteomes" id="UP000702954"/>
    </source>
</evidence>
<dbReference type="RefSeq" id="WP_008976937.1">
    <property type="nucleotide sequence ID" value="NZ_AP031411.1"/>
</dbReference>
<comment type="caution">
    <text evidence="9">The sequence shown here is derived from an EMBL/GenBank/DDBJ whole genome shotgun (WGS) entry which is preliminary data.</text>
</comment>
<evidence type="ECO:0000313" key="8">
    <source>
        <dbReference type="EMBL" id="GBU04841.1"/>
    </source>
</evidence>
<evidence type="ECO:0000256" key="2">
    <source>
        <dbReference type="ARBA" id="ARBA00022475"/>
    </source>
</evidence>
<evidence type="ECO:0000313" key="9">
    <source>
        <dbReference type="EMBL" id="TCS67699.1"/>
    </source>
</evidence>
<protein>
    <submittedName>
        <fullName evidence="9">Uncharacterized membrane-anchored protein YitT (DUF2179 family)</fullName>
    </submittedName>
</protein>
<reference evidence="9 10" key="2">
    <citation type="submission" date="2019-03" db="EMBL/GenBank/DDBJ databases">
        <title>Genomic Encyclopedia of Type Strains, Phase IV (KMG-IV): sequencing the most valuable type-strain genomes for metagenomic binning, comparative biology and taxonomic classification.</title>
        <authorList>
            <person name="Goeker M."/>
        </authorList>
    </citation>
    <scope>NUCLEOTIDE SEQUENCE [LARGE SCALE GENOMIC DNA]</scope>
    <source>
        <strain evidence="9 10">DSM 103426</strain>
    </source>
</reference>
<dbReference type="Gene3D" id="3.30.70.120">
    <property type="match status" value="1"/>
</dbReference>
<comment type="subcellular location">
    <subcellularLocation>
        <location evidence="1">Cell membrane</location>
        <topology evidence="1">Multi-pass membrane protein</topology>
    </subcellularLocation>
</comment>
<reference evidence="8 11" key="1">
    <citation type="journal article" date="2018" name="Int. J. Syst. Evol. Microbiol.">
        <title>Draft Genome Sequence of Faecalimonas umbilicata JCM 30896T, an Acetate-Producing Bacterium Isolated from Human Feces.</title>
        <authorList>
            <person name="Sakamoto M."/>
            <person name="Ikeyama N."/>
            <person name="Yuki M."/>
            <person name="Ohkuma M."/>
        </authorList>
    </citation>
    <scope>NUCLEOTIDE SEQUENCE [LARGE SCALE GENOMIC DNA]</scope>
    <source>
        <strain evidence="8 11">EGH7</strain>
    </source>
</reference>
<dbReference type="CDD" id="cd16380">
    <property type="entry name" value="YitT_C"/>
    <property type="match status" value="1"/>
</dbReference>
<dbReference type="PANTHER" id="PTHR33545:SF5">
    <property type="entry name" value="UPF0750 MEMBRANE PROTEIN YITT"/>
    <property type="match status" value="1"/>
</dbReference>
<dbReference type="GO" id="GO:0005886">
    <property type="term" value="C:plasma membrane"/>
    <property type="evidence" value="ECO:0007669"/>
    <property type="project" value="UniProtKB-SubCell"/>
</dbReference>
<dbReference type="InterPro" id="IPR015867">
    <property type="entry name" value="N-reg_PII/ATP_PRibTrfase_C"/>
</dbReference>
<dbReference type="InterPro" id="IPR019264">
    <property type="entry name" value="DUF2179"/>
</dbReference>
<keyword evidence="4 6" id="KW-1133">Transmembrane helix</keyword>
<dbReference type="AlphaFoldDB" id="A0A4R3JR63"/>
<name>A0A4R3JR63_9FIRM</name>
<evidence type="ECO:0000256" key="1">
    <source>
        <dbReference type="ARBA" id="ARBA00004651"/>
    </source>
</evidence>
<dbReference type="InterPro" id="IPR051461">
    <property type="entry name" value="UPF0750_membrane"/>
</dbReference>
<feature type="domain" description="DUF2179" evidence="7">
    <location>
        <begin position="229"/>
        <end position="283"/>
    </location>
</feature>
<evidence type="ECO:0000259" key="7">
    <source>
        <dbReference type="Pfam" id="PF10035"/>
    </source>
</evidence>
<dbReference type="Proteomes" id="UP000702954">
    <property type="component" value="Unassembled WGS sequence"/>
</dbReference>
<accession>A0A4R3JR63</accession>
<gene>
    <name evidence="9" type="ORF">EDD74_11520</name>
    <name evidence="8" type="ORF">FAEUMB_13820</name>
</gene>